<gene>
    <name evidence="2" type="ORF">AK812_SmicGene22583</name>
</gene>
<dbReference type="AlphaFoldDB" id="A0A1Q9DJG4"/>
<evidence type="ECO:0000313" key="2">
    <source>
        <dbReference type="EMBL" id="OLP95305.1"/>
    </source>
</evidence>
<evidence type="ECO:0000256" key="1">
    <source>
        <dbReference type="SAM" id="MobiDB-lite"/>
    </source>
</evidence>
<comment type="caution">
    <text evidence="2">The sequence shown here is derived from an EMBL/GenBank/DDBJ whole genome shotgun (WGS) entry which is preliminary data.</text>
</comment>
<dbReference type="EMBL" id="LSRX01000509">
    <property type="protein sequence ID" value="OLP95305.1"/>
    <property type="molecule type" value="Genomic_DNA"/>
</dbReference>
<sequence>MIPDCVRLRGRASAKKDTADRSSTGVLYKSDGDAKIGARDQAIDALRKGARRTYGDPCGLGGAPGLSSPPIMWDGESSLKLGTNQTWCIPQSSDEQRRGAPPRWGQEVALSMPAAAGGRADSTGSEDDDSRVLQVLQAQAQSRYIPVPAR</sequence>
<proteinExistence type="predicted"/>
<feature type="region of interest" description="Disordered" evidence="1">
    <location>
        <begin position="89"/>
        <end position="130"/>
    </location>
</feature>
<evidence type="ECO:0000313" key="3">
    <source>
        <dbReference type="Proteomes" id="UP000186817"/>
    </source>
</evidence>
<name>A0A1Q9DJG4_SYMMI</name>
<organism evidence="2 3">
    <name type="scientific">Symbiodinium microadriaticum</name>
    <name type="common">Dinoflagellate</name>
    <name type="synonym">Zooxanthella microadriatica</name>
    <dbReference type="NCBI Taxonomy" id="2951"/>
    <lineage>
        <taxon>Eukaryota</taxon>
        <taxon>Sar</taxon>
        <taxon>Alveolata</taxon>
        <taxon>Dinophyceae</taxon>
        <taxon>Suessiales</taxon>
        <taxon>Symbiodiniaceae</taxon>
        <taxon>Symbiodinium</taxon>
    </lineage>
</organism>
<reference evidence="2 3" key="1">
    <citation type="submission" date="2016-02" db="EMBL/GenBank/DDBJ databases">
        <title>Genome analysis of coral dinoflagellate symbionts highlights evolutionary adaptations to a symbiotic lifestyle.</title>
        <authorList>
            <person name="Aranda M."/>
            <person name="Li Y."/>
            <person name="Liew Y.J."/>
            <person name="Baumgarten S."/>
            <person name="Simakov O."/>
            <person name="Wilson M."/>
            <person name="Piel J."/>
            <person name="Ashoor H."/>
            <person name="Bougouffa S."/>
            <person name="Bajic V.B."/>
            <person name="Ryu T."/>
            <person name="Ravasi T."/>
            <person name="Bayer T."/>
            <person name="Micklem G."/>
            <person name="Kim H."/>
            <person name="Bhak J."/>
            <person name="Lajeunesse T.C."/>
            <person name="Voolstra C.R."/>
        </authorList>
    </citation>
    <scope>NUCLEOTIDE SEQUENCE [LARGE SCALE GENOMIC DNA]</scope>
    <source>
        <strain evidence="2 3">CCMP2467</strain>
    </source>
</reference>
<accession>A0A1Q9DJG4</accession>
<keyword evidence="3" id="KW-1185">Reference proteome</keyword>
<protein>
    <submittedName>
        <fullName evidence="2">Uncharacterized protein</fullName>
    </submittedName>
</protein>
<dbReference type="Proteomes" id="UP000186817">
    <property type="component" value="Unassembled WGS sequence"/>
</dbReference>